<dbReference type="AlphaFoldDB" id="A0A2P5ET78"/>
<evidence type="ECO:0000313" key="2">
    <source>
        <dbReference type="EMBL" id="PON88715.1"/>
    </source>
</evidence>
<dbReference type="Proteomes" id="UP000237000">
    <property type="component" value="Unassembled WGS sequence"/>
</dbReference>
<accession>A0A2P5ET78</accession>
<gene>
    <name evidence="2" type="ORF">TorRG33x02_154210</name>
</gene>
<reference evidence="3" key="1">
    <citation type="submission" date="2016-06" db="EMBL/GenBank/DDBJ databases">
        <title>Parallel loss of symbiosis genes in relatives of nitrogen-fixing non-legume Parasponia.</title>
        <authorList>
            <person name="Van Velzen R."/>
            <person name="Holmer R."/>
            <person name="Bu F."/>
            <person name="Rutten L."/>
            <person name="Van Zeijl A."/>
            <person name="Liu W."/>
            <person name="Santuari L."/>
            <person name="Cao Q."/>
            <person name="Sharma T."/>
            <person name="Shen D."/>
            <person name="Roswanjaya Y."/>
            <person name="Wardhani T."/>
            <person name="Kalhor M.S."/>
            <person name="Jansen J."/>
            <person name="Van den Hoogen J."/>
            <person name="Gungor B."/>
            <person name="Hartog M."/>
            <person name="Hontelez J."/>
            <person name="Verver J."/>
            <person name="Yang W.-C."/>
            <person name="Schijlen E."/>
            <person name="Repin R."/>
            <person name="Schilthuizen M."/>
            <person name="Schranz E."/>
            <person name="Heidstra R."/>
            <person name="Miyata K."/>
            <person name="Fedorova E."/>
            <person name="Kohlen W."/>
            <person name="Bisseling T."/>
            <person name="Smit S."/>
            <person name="Geurts R."/>
        </authorList>
    </citation>
    <scope>NUCLEOTIDE SEQUENCE [LARGE SCALE GENOMIC DNA]</scope>
    <source>
        <strain evidence="3">cv. RG33-2</strain>
    </source>
</reference>
<evidence type="ECO:0000256" key="1">
    <source>
        <dbReference type="SAM" id="Coils"/>
    </source>
</evidence>
<dbReference type="InParanoid" id="A0A2P5ET78"/>
<dbReference type="EMBL" id="JXTC01000102">
    <property type="protein sequence ID" value="PON88715.1"/>
    <property type="molecule type" value="Genomic_DNA"/>
</dbReference>
<organism evidence="2 3">
    <name type="scientific">Trema orientale</name>
    <name type="common">Charcoal tree</name>
    <name type="synonym">Celtis orientalis</name>
    <dbReference type="NCBI Taxonomy" id="63057"/>
    <lineage>
        <taxon>Eukaryota</taxon>
        <taxon>Viridiplantae</taxon>
        <taxon>Streptophyta</taxon>
        <taxon>Embryophyta</taxon>
        <taxon>Tracheophyta</taxon>
        <taxon>Spermatophyta</taxon>
        <taxon>Magnoliopsida</taxon>
        <taxon>eudicotyledons</taxon>
        <taxon>Gunneridae</taxon>
        <taxon>Pentapetalae</taxon>
        <taxon>rosids</taxon>
        <taxon>fabids</taxon>
        <taxon>Rosales</taxon>
        <taxon>Cannabaceae</taxon>
        <taxon>Trema</taxon>
    </lineage>
</organism>
<name>A0A2P5ET78_TREOI</name>
<protein>
    <submittedName>
        <fullName evidence="2">Uncharacterized protein</fullName>
    </submittedName>
</protein>
<evidence type="ECO:0000313" key="3">
    <source>
        <dbReference type="Proteomes" id="UP000237000"/>
    </source>
</evidence>
<keyword evidence="3" id="KW-1185">Reference proteome</keyword>
<sequence>MAYYDYYGGGDMIDTGEQWHQYLMTMSTQLSKLNEKLEIMELTAQVSELTKK</sequence>
<comment type="caution">
    <text evidence="2">The sequence shown here is derived from an EMBL/GenBank/DDBJ whole genome shotgun (WGS) entry which is preliminary data.</text>
</comment>
<dbReference type="OrthoDB" id="10471521at2759"/>
<feature type="non-terminal residue" evidence="2">
    <location>
        <position position="52"/>
    </location>
</feature>
<feature type="coiled-coil region" evidence="1">
    <location>
        <begin position="23"/>
        <end position="52"/>
    </location>
</feature>
<keyword evidence="1" id="KW-0175">Coiled coil</keyword>
<proteinExistence type="predicted"/>